<dbReference type="SUPFAM" id="SSF51110">
    <property type="entry name" value="alpha-D-mannose-specific plant lectins"/>
    <property type="match status" value="1"/>
</dbReference>
<name>A0AAD5SJD4_9FUNG</name>
<protein>
    <recommendedName>
        <fullName evidence="2">Bulb-type lectin domain-containing protein</fullName>
    </recommendedName>
</protein>
<evidence type="ECO:0000313" key="3">
    <source>
        <dbReference type="EMBL" id="KAJ3056772.1"/>
    </source>
</evidence>
<reference evidence="3" key="1">
    <citation type="submission" date="2020-05" db="EMBL/GenBank/DDBJ databases">
        <title>Phylogenomic resolution of chytrid fungi.</title>
        <authorList>
            <person name="Stajich J.E."/>
            <person name="Amses K."/>
            <person name="Simmons R."/>
            <person name="Seto K."/>
            <person name="Myers J."/>
            <person name="Bonds A."/>
            <person name="Quandt C.A."/>
            <person name="Barry K."/>
            <person name="Liu P."/>
            <person name="Grigoriev I."/>
            <person name="Longcore J.E."/>
            <person name="James T.Y."/>
        </authorList>
    </citation>
    <scope>NUCLEOTIDE SEQUENCE</scope>
    <source>
        <strain evidence="3">JEL0318</strain>
    </source>
</reference>
<dbReference type="Gene3D" id="2.90.10.30">
    <property type="match status" value="1"/>
</dbReference>
<dbReference type="AlphaFoldDB" id="A0AAD5SJD4"/>
<proteinExistence type="predicted"/>
<dbReference type="Proteomes" id="UP001212841">
    <property type="component" value="Unassembled WGS sequence"/>
</dbReference>
<comment type="caution">
    <text evidence="3">The sequence shown here is derived from an EMBL/GenBank/DDBJ whole genome shotgun (WGS) entry which is preliminary data.</text>
</comment>
<keyword evidence="4" id="KW-1185">Reference proteome</keyword>
<evidence type="ECO:0000256" key="1">
    <source>
        <dbReference type="SAM" id="MobiDB-lite"/>
    </source>
</evidence>
<feature type="domain" description="Bulb-type lectin" evidence="2">
    <location>
        <begin position="1"/>
        <end position="132"/>
    </location>
</feature>
<sequence>MDMTDDNMLHSTENDEGDDDKMCPGHVMIQKDGNLVAFDKYAPGHPVYWASNTAYGPTVYPPHFLYLRENGDLEIVNGESDENGNYAPRLLWAVRNPDPHIEGNVYRAFVRCSDGALVLLNENTNQIYWTSNDEPWEAPHTSSMTHEMPMTSMTMSHSMTCGVTTVTSTITTPVPAGT</sequence>
<accession>A0AAD5SJD4</accession>
<dbReference type="InterPro" id="IPR036426">
    <property type="entry name" value="Bulb-type_lectin_dom_sf"/>
</dbReference>
<dbReference type="EMBL" id="JADGJD010000021">
    <property type="protein sequence ID" value="KAJ3056772.1"/>
    <property type="molecule type" value="Genomic_DNA"/>
</dbReference>
<feature type="region of interest" description="Disordered" evidence="1">
    <location>
        <begin position="1"/>
        <end position="21"/>
    </location>
</feature>
<dbReference type="PROSITE" id="PS50927">
    <property type="entry name" value="BULB_LECTIN"/>
    <property type="match status" value="1"/>
</dbReference>
<evidence type="ECO:0000259" key="2">
    <source>
        <dbReference type="PROSITE" id="PS50927"/>
    </source>
</evidence>
<dbReference type="InterPro" id="IPR001480">
    <property type="entry name" value="Bulb-type_lectin_dom"/>
</dbReference>
<organism evidence="3 4">
    <name type="scientific">Rhizophlyctis rosea</name>
    <dbReference type="NCBI Taxonomy" id="64517"/>
    <lineage>
        <taxon>Eukaryota</taxon>
        <taxon>Fungi</taxon>
        <taxon>Fungi incertae sedis</taxon>
        <taxon>Chytridiomycota</taxon>
        <taxon>Chytridiomycota incertae sedis</taxon>
        <taxon>Chytridiomycetes</taxon>
        <taxon>Rhizophlyctidales</taxon>
        <taxon>Rhizophlyctidaceae</taxon>
        <taxon>Rhizophlyctis</taxon>
    </lineage>
</organism>
<evidence type="ECO:0000313" key="4">
    <source>
        <dbReference type="Proteomes" id="UP001212841"/>
    </source>
</evidence>
<gene>
    <name evidence="3" type="ORF">HK097_004344</name>
</gene>